<evidence type="ECO:0000256" key="1">
    <source>
        <dbReference type="ARBA" id="ARBA00004123"/>
    </source>
</evidence>
<evidence type="ECO:0000256" key="5">
    <source>
        <dbReference type="ARBA" id="ARBA00023242"/>
    </source>
</evidence>
<accession>B9T159</accession>
<dbReference type="GO" id="GO:0005634">
    <property type="term" value="C:nucleus"/>
    <property type="evidence" value="ECO:0007669"/>
    <property type="project" value="UniProtKB-SubCell"/>
</dbReference>
<dbReference type="GO" id="GO:0000981">
    <property type="term" value="F:DNA-binding transcription factor activity, RNA polymerase II-specific"/>
    <property type="evidence" value="ECO:0000318"/>
    <property type="project" value="GO_Central"/>
</dbReference>
<evidence type="ECO:0000259" key="6">
    <source>
        <dbReference type="PROSITE" id="PS50066"/>
    </source>
</evidence>
<dbReference type="InParanoid" id="B9T159"/>
<dbReference type="GO" id="GO:0046983">
    <property type="term" value="F:protein dimerization activity"/>
    <property type="evidence" value="ECO:0007669"/>
    <property type="project" value="InterPro"/>
</dbReference>
<dbReference type="InterPro" id="IPR036879">
    <property type="entry name" value="TF_MADSbox_sf"/>
</dbReference>
<dbReference type="OrthoDB" id="852113at2759"/>
<evidence type="ECO:0000256" key="4">
    <source>
        <dbReference type="ARBA" id="ARBA00023163"/>
    </source>
</evidence>
<dbReference type="PROSITE" id="PS50066">
    <property type="entry name" value="MADS_BOX_2"/>
    <property type="match status" value="1"/>
</dbReference>
<dbReference type="GO" id="GO:0006357">
    <property type="term" value="P:regulation of transcription by RNA polymerase II"/>
    <property type="evidence" value="ECO:0000318"/>
    <property type="project" value="GO_Central"/>
</dbReference>
<name>B9T159_RICCO</name>
<dbReference type="Pfam" id="PF00319">
    <property type="entry name" value="SRF-TF"/>
    <property type="match status" value="1"/>
</dbReference>
<proteinExistence type="predicted"/>
<dbReference type="GO" id="GO:0000978">
    <property type="term" value="F:RNA polymerase II cis-regulatory region sequence-specific DNA binding"/>
    <property type="evidence" value="ECO:0000318"/>
    <property type="project" value="GO_Central"/>
</dbReference>
<dbReference type="FunCoup" id="B9T159">
    <property type="interactions" value="17"/>
</dbReference>
<evidence type="ECO:0000313" key="7">
    <source>
        <dbReference type="EMBL" id="EEF30413.1"/>
    </source>
</evidence>
<keyword evidence="4" id="KW-0804">Transcription</keyword>
<dbReference type="AlphaFoldDB" id="B9T159"/>
<reference evidence="8" key="1">
    <citation type="journal article" date="2010" name="Nat. Biotechnol.">
        <title>Draft genome sequence of the oilseed species Ricinus communis.</title>
        <authorList>
            <person name="Chan A.P."/>
            <person name="Crabtree J."/>
            <person name="Zhao Q."/>
            <person name="Lorenzi H."/>
            <person name="Orvis J."/>
            <person name="Puiu D."/>
            <person name="Melake-Berhan A."/>
            <person name="Jones K.M."/>
            <person name="Redman J."/>
            <person name="Chen G."/>
            <person name="Cahoon E.B."/>
            <person name="Gedil M."/>
            <person name="Stanke M."/>
            <person name="Haas B.J."/>
            <person name="Wortman J.R."/>
            <person name="Fraser-Liggett C.M."/>
            <person name="Ravel J."/>
            <person name="Rabinowicz P.D."/>
        </authorList>
    </citation>
    <scope>NUCLEOTIDE SEQUENCE [LARGE SCALE GENOMIC DNA]</scope>
    <source>
        <strain evidence="8">cv. Hale</strain>
    </source>
</reference>
<dbReference type="SMART" id="SM00432">
    <property type="entry name" value="MADS"/>
    <property type="match status" value="1"/>
</dbReference>
<keyword evidence="5" id="KW-0539">Nucleus</keyword>
<dbReference type="Proteomes" id="UP000008311">
    <property type="component" value="Unassembled WGS sequence"/>
</dbReference>
<keyword evidence="8" id="KW-1185">Reference proteome</keyword>
<dbReference type="PANTHER" id="PTHR11945:SF529">
    <property type="entry name" value="MADS-BOX DOMAIN-CONTAINING PROTEIN"/>
    <property type="match status" value="1"/>
</dbReference>
<evidence type="ECO:0000256" key="2">
    <source>
        <dbReference type="ARBA" id="ARBA00023015"/>
    </source>
</evidence>
<keyword evidence="2" id="KW-0805">Transcription regulation</keyword>
<organism evidence="7 8">
    <name type="scientific">Ricinus communis</name>
    <name type="common">Castor bean</name>
    <dbReference type="NCBI Taxonomy" id="3988"/>
    <lineage>
        <taxon>Eukaryota</taxon>
        <taxon>Viridiplantae</taxon>
        <taxon>Streptophyta</taxon>
        <taxon>Embryophyta</taxon>
        <taxon>Tracheophyta</taxon>
        <taxon>Spermatophyta</taxon>
        <taxon>Magnoliopsida</taxon>
        <taxon>eudicotyledons</taxon>
        <taxon>Gunneridae</taxon>
        <taxon>Pentapetalae</taxon>
        <taxon>rosids</taxon>
        <taxon>fabids</taxon>
        <taxon>Malpighiales</taxon>
        <taxon>Euphorbiaceae</taxon>
        <taxon>Acalyphoideae</taxon>
        <taxon>Acalypheae</taxon>
        <taxon>Ricinus</taxon>
    </lineage>
</organism>
<dbReference type="PANTHER" id="PTHR11945">
    <property type="entry name" value="MADS BOX PROTEIN"/>
    <property type="match status" value="1"/>
</dbReference>
<comment type="subcellular location">
    <subcellularLocation>
        <location evidence="1">Nucleus</location>
    </subcellularLocation>
</comment>
<dbReference type="Gene3D" id="3.40.1810.10">
    <property type="entry name" value="Transcription factor, MADS-box"/>
    <property type="match status" value="1"/>
</dbReference>
<gene>
    <name evidence="7" type="ORF">RCOM_0190350</name>
</gene>
<dbReference type="SUPFAM" id="SSF55455">
    <property type="entry name" value="SRF-like"/>
    <property type="match status" value="1"/>
</dbReference>
<sequence length="328" mass="36285">MAKTRKLPMKKRETKKQRSVSFTKRRYGLFNKAAELFMLCDAQLALLVSSPCSRKVYSFGHPSVDVILDAFLENHLPIASDGKVKQRALSLLNEIKGLERDIKSSSTQRNKNLENVASGFSSVFECFENSQSIEELRPVVNALEKLVDEAKSRANNSVSCVLRNENGGDGVVQIADDSSLITTNGFCSLNQTDYISSCNISDTSPTAKIDSNNVLTLQDSDSVHNSDRTSVLPLNVPIGKKSNNLLELPESTSWIHYSGMKGKQVDSNIITDHVHNSGCVNGYKIIDGKTNSGQDENWDWANFSSSDITYQTVPAGNNYEDLLDWLFS</sequence>
<dbReference type="EMBL" id="EQ974325">
    <property type="protein sequence ID" value="EEF30413.1"/>
    <property type="molecule type" value="Genomic_DNA"/>
</dbReference>
<dbReference type="PRINTS" id="PR00404">
    <property type="entry name" value="MADSDOMAIN"/>
</dbReference>
<evidence type="ECO:0000313" key="8">
    <source>
        <dbReference type="Proteomes" id="UP000008311"/>
    </source>
</evidence>
<protein>
    <submittedName>
        <fullName evidence="7">Mads box protein, putative</fullName>
    </submittedName>
</protein>
<dbReference type="eggNOG" id="KOG0014">
    <property type="taxonomic scope" value="Eukaryota"/>
</dbReference>
<dbReference type="InterPro" id="IPR002100">
    <property type="entry name" value="TF_MADSbox"/>
</dbReference>
<evidence type="ECO:0000256" key="3">
    <source>
        <dbReference type="ARBA" id="ARBA00023125"/>
    </source>
</evidence>
<keyword evidence="3" id="KW-0238">DNA-binding</keyword>
<feature type="domain" description="MADS-box" evidence="6">
    <location>
        <begin position="2"/>
        <end position="54"/>
    </location>
</feature>